<dbReference type="Gene3D" id="2.40.50.1070">
    <property type="match status" value="1"/>
</dbReference>
<dbReference type="InterPro" id="IPR010280">
    <property type="entry name" value="U5_MeTrfase_fam"/>
</dbReference>
<comment type="function">
    <text evidence="10 11">Catalyzes the formation of 5-methyl-uridine at position 1939 (m5U1939) in 23S rRNA.</text>
</comment>
<dbReference type="SUPFAM" id="SSF50249">
    <property type="entry name" value="Nucleic acid-binding proteins"/>
    <property type="match status" value="1"/>
</dbReference>
<dbReference type="GO" id="GO:0070475">
    <property type="term" value="P:rRNA base methylation"/>
    <property type="evidence" value="ECO:0007669"/>
    <property type="project" value="TreeGrafter"/>
</dbReference>
<feature type="binding site" evidence="11 12">
    <location>
        <position position="321"/>
    </location>
    <ligand>
        <name>S-adenosyl-L-methionine</name>
        <dbReference type="ChEBI" id="CHEBI:59789"/>
    </ligand>
</feature>
<dbReference type="PROSITE" id="PS50926">
    <property type="entry name" value="TRAM"/>
    <property type="match status" value="1"/>
</dbReference>
<keyword evidence="3 11" id="KW-0489">Methyltransferase</keyword>
<dbReference type="Proteomes" id="UP000028602">
    <property type="component" value="Unassembled WGS sequence"/>
</dbReference>
<evidence type="ECO:0000256" key="10">
    <source>
        <dbReference type="ARBA" id="ARBA00059995"/>
    </source>
</evidence>
<evidence type="ECO:0000256" key="12">
    <source>
        <dbReference type="PROSITE-ProRule" id="PRU01024"/>
    </source>
</evidence>
<evidence type="ECO:0000256" key="3">
    <source>
        <dbReference type="ARBA" id="ARBA00022603"/>
    </source>
</evidence>
<comment type="similarity">
    <text evidence="11">Belongs to the class I-like SAM-binding methyltransferase superfamily. RNA M5U methyltransferase family. RlmD subfamily.</text>
</comment>
<keyword evidence="8 11" id="KW-0411">Iron-sulfur</keyword>
<dbReference type="InterPro" id="IPR030390">
    <property type="entry name" value="MeTrfase_TrmA_AS"/>
</dbReference>
<dbReference type="PROSITE" id="PS01231">
    <property type="entry name" value="TRMA_2"/>
    <property type="match status" value="1"/>
</dbReference>
<comment type="catalytic activity">
    <reaction evidence="9 11">
        <text>uridine(1939) in 23S rRNA + S-adenosyl-L-methionine = 5-methyluridine(1939) in 23S rRNA + S-adenosyl-L-homocysteine + H(+)</text>
        <dbReference type="Rhea" id="RHEA:42908"/>
        <dbReference type="Rhea" id="RHEA-COMP:10278"/>
        <dbReference type="Rhea" id="RHEA-COMP:10279"/>
        <dbReference type="ChEBI" id="CHEBI:15378"/>
        <dbReference type="ChEBI" id="CHEBI:57856"/>
        <dbReference type="ChEBI" id="CHEBI:59789"/>
        <dbReference type="ChEBI" id="CHEBI:65315"/>
        <dbReference type="ChEBI" id="CHEBI:74447"/>
        <dbReference type="EC" id="2.1.1.190"/>
    </reaction>
</comment>
<dbReference type="InterPro" id="IPR001566">
    <property type="entry name" value="23S_rRNA_MeTrfase_RlmD"/>
</dbReference>
<dbReference type="HAMAP" id="MF_01010">
    <property type="entry name" value="23SrRNA_methyltr_RlmD"/>
    <property type="match status" value="1"/>
</dbReference>
<dbReference type="Gene3D" id="3.40.50.150">
    <property type="entry name" value="Vaccinia Virus protein VP39"/>
    <property type="match status" value="1"/>
</dbReference>
<keyword evidence="2 11" id="KW-0698">rRNA processing</keyword>
<dbReference type="NCBIfam" id="TIGR00479">
    <property type="entry name" value="rumA"/>
    <property type="match status" value="1"/>
</dbReference>
<feature type="binding site" evidence="11 12">
    <location>
        <position position="369"/>
    </location>
    <ligand>
        <name>S-adenosyl-L-methionine</name>
        <dbReference type="ChEBI" id="CHEBI:59789"/>
    </ligand>
</feature>
<dbReference type="GO" id="GO:0005506">
    <property type="term" value="F:iron ion binding"/>
    <property type="evidence" value="ECO:0007669"/>
    <property type="project" value="UniProtKB-UniRule"/>
</dbReference>
<dbReference type="PROSITE" id="PS51687">
    <property type="entry name" value="SAM_MT_RNA_M5U"/>
    <property type="match status" value="1"/>
</dbReference>
<dbReference type="Gene3D" id="2.40.50.140">
    <property type="entry name" value="Nucleic acid-binding proteins"/>
    <property type="match status" value="1"/>
</dbReference>
<evidence type="ECO:0000256" key="4">
    <source>
        <dbReference type="ARBA" id="ARBA00022679"/>
    </source>
</evidence>
<dbReference type="GO" id="GO:0070041">
    <property type="term" value="F:rRNA (uridine-C5-)-methyltransferase activity"/>
    <property type="evidence" value="ECO:0007669"/>
    <property type="project" value="UniProtKB-UniRule"/>
</dbReference>
<dbReference type="GO" id="GO:0051539">
    <property type="term" value="F:4 iron, 4 sulfur cluster binding"/>
    <property type="evidence" value="ECO:0007669"/>
    <property type="project" value="UniProtKB-KW"/>
</dbReference>
<evidence type="ECO:0000256" key="7">
    <source>
        <dbReference type="ARBA" id="ARBA00023004"/>
    </source>
</evidence>
<gene>
    <name evidence="15" type="primary">rumA</name>
    <name evidence="11" type="synonym">rlmD</name>
    <name evidence="15" type="ORF">GTPT_3136</name>
</gene>
<dbReference type="RefSeq" id="WP_025902625.1">
    <property type="nucleotide sequence ID" value="NZ_ATMJ01000013.1"/>
</dbReference>
<dbReference type="SUPFAM" id="SSF53335">
    <property type="entry name" value="S-adenosyl-L-methionine-dependent methyltransferases"/>
    <property type="match status" value="1"/>
</dbReference>
<name>A0A085JAN5_9GAMM</name>
<evidence type="ECO:0000256" key="9">
    <source>
        <dbReference type="ARBA" id="ARBA00052756"/>
    </source>
</evidence>
<comment type="caution">
    <text evidence="15">The sequence shown here is derived from an EMBL/GenBank/DDBJ whole genome shotgun (WGS) entry which is preliminary data.</text>
</comment>
<evidence type="ECO:0000256" key="8">
    <source>
        <dbReference type="ARBA" id="ARBA00023014"/>
    </source>
</evidence>
<dbReference type="eggNOG" id="COG2265">
    <property type="taxonomic scope" value="Bacteria"/>
</dbReference>
<evidence type="ECO:0000256" key="1">
    <source>
        <dbReference type="ARBA" id="ARBA00022485"/>
    </source>
</evidence>
<evidence type="ECO:0000256" key="6">
    <source>
        <dbReference type="ARBA" id="ARBA00022723"/>
    </source>
</evidence>
<evidence type="ECO:0000313" key="15">
    <source>
        <dbReference type="EMBL" id="KFD17531.1"/>
    </source>
</evidence>
<dbReference type="OrthoDB" id="9804590at2"/>
<feature type="active site" evidence="13">
    <location>
        <position position="395"/>
    </location>
</feature>
<evidence type="ECO:0000256" key="13">
    <source>
        <dbReference type="PROSITE-ProRule" id="PRU10015"/>
    </source>
</evidence>
<keyword evidence="5 11" id="KW-0949">S-adenosyl-L-methionine</keyword>
<dbReference type="InterPro" id="IPR029063">
    <property type="entry name" value="SAM-dependent_MTases_sf"/>
</dbReference>
<proteinExistence type="inferred from homology"/>
<keyword evidence="7 11" id="KW-0408">Iron</keyword>
<dbReference type="PROSITE" id="PS01230">
    <property type="entry name" value="TRMA_1"/>
    <property type="match status" value="1"/>
</dbReference>
<keyword evidence="1 11" id="KW-0004">4Fe-4S</keyword>
<keyword evidence="6 11" id="KW-0479">Metal-binding</keyword>
<dbReference type="EC" id="2.1.1.190" evidence="11"/>
<dbReference type="EMBL" id="JMPR01000047">
    <property type="protein sequence ID" value="KFD17531.1"/>
    <property type="molecule type" value="Genomic_DNA"/>
</dbReference>
<feature type="binding site" evidence="11">
    <location>
        <position position="87"/>
    </location>
    <ligand>
        <name>[4Fe-4S] cluster</name>
        <dbReference type="ChEBI" id="CHEBI:49883"/>
    </ligand>
</feature>
<protein>
    <recommendedName>
        <fullName evidence="11">23S rRNA (uracil(1939)-C(5))-methyltransferase RlmD</fullName>
        <ecNumber evidence="11">2.1.1.190</ecNumber>
    </recommendedName>
    <alternativeName>
        <fullName evidence="11">23S rRNA(m5U1939)-methyltransferase</fullName>
    </alternativeName>
</protein>
<keyword evidence="4 11" id="KW-0808">Transferase</keyword>
<dbReference type="FunFam" id="2.40.50.140:FF:000097">
    <property type="entry name" value="23S rRNA (uracil(1939)-C(5))-methyltransferase RlmD"/>
    <property type="match status" value="1"/>
</dbReference>
<sequence length="438" mass="49267">MVQFYSAARRAKPRKELTVTIDELDPFGQGVARYQGKALFVSGALPGEKVQVIVQEDKRHYSRGKATRLLTQSPDRVVARCPHYGECGGCQQQHVSEALQQQSKKNALERMLNHNSSQPLNVEQVIRGDSWHYRRRARLSLRWDNKQQRLEMGFRKSGSSEIVNIRQCPVMVQPLERLLPELRQCLSGLQGARDLGHAELVQADNGVVLVLRHLKPFSVADKEKLERFSQSHQLMLFLAPDNNTLQHICGEMPYYQSHNLKLSFSPQDFIQVNDKVNQQMVTTAIDWLALQPGDRVLDLFCGMGNFTLPVGQYVENVVGVEGVATLVQQAAYNAQDNDLHNVTFYRHDLEQDVTGQPWASQGFTKVLLDPARAGAAGIMAHIIALAPQRIVYVSCNPATLARDSEPLMAAGYIAERVTMLDMFPHTSHLESMVLFSRT</sequence>
<evidence type="ECO:0000259" key="14">
    <source>
        <dbReference type="PROSITE" id="PS50926"/>
    </source>
</evidence>
<dbReference type="Pfam" id="PF05958">
    <property type="entry name" value="tRNA_U5-meth_tr"/>
    <property type="match status" value="1"/>
</dbReference>
<feature type="binding site" evidence="11">
    <location>
        <position position="305"/>
    </location>
    <ligand>
        <name>S-adenosyl-L-methionine</name>
        <dbReference type="ChEBI" id="CHEBI:59789"/>
    </ligand>
</feature>
<evidence type="ECO:0000256" key="5">
    <source>
        <dbReference type="ARBA" id="ARBA00022691"/>
    </source>
</evidence>
<dbReference type="GO" id="GO:0003723">
    <property type="term" value="F:RNA binding"/>
    <property type="evidence" value="ECO:0007669"/>
    <property type="project" value="InterPro"/>
</dbReference>
<dbReference type="PANTHER" id="PTHR11061:SF49">
    <property type="entry name" value="23S RRNA (URACIL(1939)-C(5))-METHYLTRANSFERASE RLMD"/>
    <property type="match status" value="1"/>
</dbReference>
<feature type="domain" description="TRAM" evidence="14">
    <location>
        <begin position="10"/>
        <end position="68"/>
    </location>
</feature>
<organism evidence="15 16">
    <name type="scientific">Tatumella ptyseos ATCC 33301</name>
    <dbReference type="NCBI Taxonomy" id="1005995"/>
    <lineage>
        <taxon>Bacteria</taxon>
        <taxon>Pseudomonadati</taxon>
        <taxon>Pseudomonadota</taxon>
        <taxon>Gammaproteobacteria</taxon>
        <taxon>Enterobacterales</taxon>
        <taxon>Erwiniaceae</taxon>
        <taxon>Tatumella</taxon>
    </lineage>
</organism>
<feature type="binding site" evidence="11">
    <location>
        <position position="81"/>
    </location>
    <ligand>
        <name>[4Fe-4S] cluster</name>
        <dbReference type="ChEBI" id="CHEBI:49883"/>
    </ligand>
</feature>
<feature type="binding site" evidence="11">
    <location>
        <position position="168"/>
    </location>
    <ligand>
        <name>[4Fe-4S] cluster</name>
        <dbReference type="ChEBI" id="CHEBI:49883"/>
    </ligand>
</feature>
<dbReference type="AlphaFoldDB" id="A0A085JAN5"/>
<dbReference type="InterPro" id="IPR030391">
    <property type="entry name" value="MeTrfase_TrmA_CS"/>
</dbReference>
<dbReference type="InterPro" id="IPR002792">
    <property type="entry name" value="TRAM_dom"/>
</dbReference>
<keyword evidence="16" id="KW-1185">Reference proteome</keyword>
<dbReference type="NCBIfam" id="NF009639">
    <property type="entry name" value="PRK13168.1"/>
    <property type="match status" value="1"/>
</dbReference>
<reference evidence="15 16" key="1">
    <citation type="submission" date="2014-05" db="EMBL/GenBank/DDBJ databases">
        <title>ATOL: Assembling a taxonomically balanced genome-scale reconstruction of the evolutionary history of the Enterobacteriaceae.</title>
        <authorList>
            <person name="Plunkett G.III."/>
            <person name="Neeno-Eckwall E.C."/>
            <person name="Glasner J.D."/>
            <person name="Perna N.T."/>
        </authorList>
    </citation>
    <scope>NUCLEOTIDE SEQUENCE [LARGE SCALE GENOMIC DNA]</scope>
    <source>
        <strain evidence="15 16">ATCC 33301</strain>
    </source>
</reference>
<dbReference type="Pfam" id="PF01938">
    <property type="entry name" value="TRAM"/>
    <property type="match status" value="1"/>
</dbReference>
<evidence type="ECO:0000256" key="11">
    <source>
        <dbReference type="HAMAP-Rule" id="MF_01010"/>
    </source>
</evidence>
<evidence type="ECO:0000313" key="16">
    <source>
        <dbReference type="Proteomes" id="UP000028602"/>
    </source>
</evidence>
<feature type="binding site" evidence="11 12">
    <location>
        <position position="300"/>
    </location>
    <ligand>
        <name>S-adenosyl-L-methionine</name>
        <dbReference type="ChEBI" id="CHEBI:59789"/>
    </ligand>
</feature>
<dbReference type="InterPro" id="IPR012340">
    <property type="entry name" value="NA-bd_OB-fold"/>
</dbReference>
<evidence type="ECO:0000256" key="2">
    <source>
        <dbReference type="ARBA" id="ARBA00022552"/>
    </source>
</evidence>
<dbReference type="PANTHER" id="PTHR11061">
    <property type="entry name" value="RNA M5U METHYLTRANSFERASE"/>
    <property type="match status" value="1"/>
</dbReference>
<dbReference type="FunFam" id="3.40.50.150:FF:000009">
    <property type="entry name" value="23S rRNA (Uracil(1939)-C(5))-methyltransferase RlmD"/>
    <property type="match status" value="1"/>
</dbReference>
<feature type="active site" description="Nucleophile" evidence="11 12">
    <location>
        <position position="395"/>
    </location>
</feature>
<feature type="binding site" evidence="11 12">
    <location>
        <position position="271"/>
    </location>
    <ligand>
        <name>S-adenosyl-L-methionine</name>
        <dbReference type="ChEBI" id="CHEBI:59789"/>
    </ligand>
</feature>
<accession>A0A085JAN5</accession>
<feature type="binding site" evidence="11">
    <location>
        <position position="348"/>
    </location>
    <ligand>
        <name>S-adenosyl-L-methionine</name>
        <dbReference type="ChEBI" id="CHEBI:59789"/>
    </ligand>
</feature>
<feature type="binding site" evidence="11">
    <location>
        <position position="90"/>
    </location>
    <ligand>
        <name>[4Fe-4S] cluster</name>
        <dbReference type="ChEBI" id="CHEBI:49883"/>
    </ligand>
</feature>